<feature type="compositionally biased region" description="Low complexity" evidence="2">
    <location>
        <begin position="138"/>
        <end position="156"/>
    </location>
</feature>
<dbReference type="EMBL" id="JAQIZT010000010">
    <property type="protein sequence ID" value="KAJ6983710.1"/>
    <property type="molecule type" value="Genomic_DNA"/>
</dbReference>
<evidence type="ECO:0000256" key="2">
    <source>
        <dbReference type="SAM" id="MobiDB-lite"/>
    </source>
</evidence>
<feature type="transmembrane region" description="Helical" evidence="3">
    <location>
        <begin position="580"/>
        <end position="599"/>
    </location>
</feature>
<evidence type="ECO:0000256" key="1">
    <source>
        <dbReference type="SAM" id="Coils"/>
    </source>
</evidence>
<feature type="compositionally biased region" description="Low complexity" evidence="2">
    <location>
        <begin position="1"/>
        <end position="21"/>
    </location>
</feature>
<dbReference type="AlphaFoldDB" id="A0AAD6ME33"/>
<organism evidence="4 5">
    <name type="scientific">Populus alba x Populus x berolinensis</name>
    <dbReference type="NCBI Taxonomy" id="444605"/>
    <lineage>
        <taxon>Eukaryota</taxon>
        <taxon>Viridiplantae</taxon>
        <taxon>Streptophyta</taxon>
        <taxon>Embryophyta</taxon>
        <taxon>Tracheophyta</taxon>
        <taxon>Spermatophyta</taxon>
        <taxon>Magnoliopsida</taxon>
        <taxon>eudicotyledons</taxon>
        <taxon>Gunneridae</taxon>
        <taxon>Pentapetalae</taxon>
        <taxon>rosids</taxon>
        <taxon>fabids</taxon>
        <taxon>Malpighiales</taxon>
        <taxon>Salicaceae</taxon>
        <taxon>Saliceae</taxon>
        <taxon>Populus</taxon>
    </lineage>
</organism>
<evidence type="ECO:0000313" key="4">
    <source>
        <dbReference type="EMBL" id="KAJ6983710.1"/>
    </source>
</evidence>
<feature type="coiled-coil region" evidence="1">
    <location>
        <begin position="328"/>
        <end position="355"/>
    </location>
</feature>
<feature type="region of interest" description="Disordered" evidence="2">
    <location>
        <begin position="1"/>
        <end position="73"/>
    </location>
</feature>
<name>A0AAD6ME33_9ROSI</name>
<gene>
    <name evidence="4" type="ORF">NC653_026504</name>
</gene>
<feature type="compositionally biased region" description="Basic and acidic residues" evidence="2">
    <location>
        <begin position="97"/>
        <end position="106"/>
    </location>
</feature>
<dbReference type="PANTHER" id="PTHR34466">
    <property type="entry name" value="OS11G0129800 PROTEIN"/>
    <property type="match status" value="1"/>
</dbReference>
<evidence type="ECO:0000313" key="5">
    <source>
        <dbReference type="Proteomes" id="UP001164929"/>
    </source>
</evidence>
<evidence type="ECO:0000256" key="3">
    <source>
        <dbReference type="SAM" id="Phobius"/>
    </source>
</evidence>
<keyword evidence="3" id="KW-0812">Transmembrane</keyword>
<keyword evidence="3" id="KW-1133">Transmembrane helix</keyword>
<keyword evidence="5" id="KW-1185">Reference proteome</keyword>
<dbReference type="Proteomes" id="UP001164929">
    <property type="component" value="Chromosome 10"/>
</dbReference>
<accession>A0AAD6ME33</accession>
<dbReference type="PANTHER" id="PTHR34466:SF3">
    <property type="entry name" value="OS11G0129800 PROTEIN"/>
    <property type="match status" value="1"/>
</dbReference>
<sequence>MAMAAFKSTSRRATTTTSAATSDKETSTKQHALPRKTVPSRRSRSVSAVSRSHLVDTCSTTRTPAEGTATGSTDFLIKRDNPLYWSNVYPPGKEVSEVVADKEESKSAPTKPNAVGDSRRGRSVSRKADAGRNVSGIGRSLSRGPVSRGRSVSRPPGSGGHFVNSESDAEQEGSSLMKYINGSGGLSDVSDAGRNSDLARRSYDSKFEKMSSSLMRSDGSAADLPSLPFRSWEDGGLGSSFSEAEERTIKAVCEQMQSFQGDNLGDDTSSRIYETVRSEVRRAIADIQNDLESTIRRSNTTAIAMANVTDIPPDLVNPSAVELVLDIRREYANKLEQSHERARKLRADLAVEEHRGSELSRILKEVLPHPKTSNVQKPRAGRKSSIERRKVSKRLTDEAMAYFDECVSLSTFDSSDFSSPEDPPINFVGVASPVGDCASFSQASSNAAANCYPKSFTTNKQELVSAHSYSASVLSATGSSKEPTLDEVILNSSETPYSQRFQFSFARKPNDSIEVQQDIRKYVKSFEKDMEKTGVNSKILRSNHFDLDEYNSQASRQNFLFDTVFLNNRIQSGSMLLCDGGMGVSFSPFAAVAVLFPIINKKKRKEKQRYRNWQ</sequence>
<feature type="compositionally biased region" description="Polar residues" evidence="2">
    <location>
        <begin position="57"/>
        <end position="73"/>
    </location>
</feature>
<reference evidence="4" key="1">
    <citation type="journal article" date="2023" name="Mol. Ecol. Resour.">
        <title>Chromosome-level genome assembly of a triploid poplar Populus alba 'Berolinensis'.</title>
        <authorList>
            <person name="Chen S."/>
            <person name="Yu Y."/>
            <person name="Wang X."/>
            <person name="Wang S."/>
            <person name="Zhang T."/>
            <person name="Zhou Y."/>
            <person name="He R."/>
            <person name="Meng N."/>
            <person name="Wang Y."/>
            <person name="Liu W."/>
            <person name="Liu Z."/>
            <person name="Liu J."/>
            <person name="Guo Q."/>
            <person name="Huang H."/>
            <person name="Sederoff R.R."/>
            <person name="Wang G."/>
            <person name="Qu G."/>
            <person name="Chen S."/>
        </authorList>
    </citation>
    <scope>NUCLEOTIDE SEQUENCE</scope>
    <source>
        <strain evidence="4">SC-2020</strain>
    </source>
</reference>
<feature type="compositionally biased region" description="Basic residues" evidence="2">
    <location>
        <begin position="32"/>
        <end position="44"/>
    </location>
</feature>
<feature type="region of interest" description="Disordered" evidence="2">
    <location>
        <begin position="97"/>
        <end position="173"/>
    </location>
</feature>
<proteinExistence type="predicted"/>
<protein>
    <submittedName>
        <fullName evidence="4">Uncharacterized protein</fullName>
    </submittedName>
</protein>
<comment type="caution">
    <text evidence="4">The sequence shown here is derived from an EMBL/GenBank/DDBJ whole genome shotgun (WGS) entry which is preliminary data.</text>
</comment>
<keyword evidence="3" id="KW-0472">Membrane</keyword>
<keyword evidence="1" id="KW-0175">Coiled coil</keyword>